<proteinExistence type="predicted"/>
<sequence>MLKFLNRVVGGSGSGPKDLPYNIGEPYPSAWGSWTHFRGTSKDDGSQVSIFSITGSNAQDGHLAAARNGVKRLRTVRHPNILSFLHSTETETMDASTTKHTIYIVTEPVMPLSEKIKELSLQNIQRDEYYAWGLHQIAKAVSFLNNDCKLVHANVCLASVVVTQTLDWKLHAFDVLSEFDGSNEASAGPMLQYAWLVGSQYKPVELLKSDWAAVRKSPPWAIDSWGLGCLIYELFSGLKLSKTEELRNTASIPKSLLPDYQRLLSAMPSRRLNTSKLIENSAYFQNKLVDTIHFMEILNLKDSVEKDTFFRKLPNLAEQLPRQIVLKKLLPLLASALEFGSAAAPALTALLKMGSWLSIEEFSVKVLPTIVKLFASNDRAIRVGLLQHVDQFGESLSAQIVDEQVYPHVATGFSDTSAFLRELTLKSMLVLAPKLSQRTISGSLLKYLSKLQVDEEPAIRTNTTILLGNIASHLNEGTRKRVLINAFTVRALRDTFSPARGAGIMALCATSSYYDITEISTRILPNVVVLIIDPDNDVRSKAFQAVDQFLQIVKQTYEKTNSGDTAGAAGVGMSSMPGNASLLGWAMSSLTLKGKPAEQASLALVNTSTSLTKTTSDSSSVMDTPSTAPAHVSATTDFSDQHVPESPTSTDGWGELENGIQEEHESDKDGWDDIEPLEEPTPSPALANIQAAQKRPVLQPESQPKQASLRPKNTAKVVKDEDDDLWGSIAAPAPKTSSKALNLKTSRAVDDDDDPWAAIAAPLPTTKAKPLAAGRGRGAKPAAPKLGAQRINRTSSSGV</sequence>
<feature type="region of interest" description="Disordered" evidence="2">
    <location>
        <begin position="761"/>
        <end position="799"/>
    </location>
</feature>
<feature type="compositionally biased region" description="Polar residues" evidence="2">
    <location>
        <begin position="621"/>
        <end position="638"/>
    </location>
</feature>
<dbReference type="PANTHER" id="PTHR12984:SF3">
    <property type="entry name" value="N-TERMINAL KINASE-LIKE PROTEIN"/>
    <property type="match status" value="1"/>
</dbReference>
<reference evidence="4 5" key="1">
    <citation type="journal article" date="2023" name="G3 (Bethesda)">
        <title>A chromosome-length genome assembly and annotation of blackberry (Rubus argutus, cv. 'Hillquist').</title>
        <authorList>
            <person name="Bruna T."/>
            <person name="Aryal R."/>
            <person name="Dudchenko O."/>
            <person name="Sargent D.J."/>
            <person name="Mead D."/>
            <person name="Buti M."/>
            <person name="Cavallini A."/>
            <person name="Hytonen T."/>
            <person name="Andres J."/>
            <person name="Pham M."/>
            <person name="Weisz D."/>
            <person name="Mascagni F."/>
            <person name="Usai G."/>
            <person name="Natali L."/>
            <person name="Bassil N."/>
            <person name="Fernandez G.E."/>
            <person name="Lomsadze A."/>
            <person name="Armour M."/>
            <person name="Olukolu B."/>
            <person name="Poorten T."/>
            <person name="Britton C."/>
            <person name="Davik J."/>
            <person name="Ashrafi H."/>
            <person name="Aiden E.L."/>
            <person name="Borodovsky M."/>
            <person name="Worthington M."/>
        </authorList>
    </citation>
    <scope>NUCLEOTIDE SEQUENCE [LARGE SCALE GENOMIC DNA]</scope>
    <source>
        <strain evidence="4">PI 553951</strain>
    </source>
</reference>
<dbReference type="InterPro" id="IPR016024">
    <property type="entry name" value="ARM-type_fold"/>
</dbReference>
<dbReference type="Gene3D" id="3.30.200.20">
    <property type="entry name" value="Phosphorylase Kinase, domain 1"/>
    <property type="match status" value="1"/>
</dbReference>
<feature type="compositionally biased region" description="Low complexity" evidence="2">
    <location>
        <begin position="761"/>
        <end position="785"/>
    </location>
</feature>
<evidence type="ECO:0000256" key="2">
    <source>
        <dbReference type="SAM" id="MobiDB-lite"/>
    </source>
</evidence>
<dbReference type="GO" id="GO:0005524">
    <property type="term" value="F:ATP binding"/>
    <property type="evidence" value="ECO:0007669"/>
    <property type="project" value="InterPro"/>
</dbReference>
<dbReference type="GO" id="GO:0004672">
    <property type="term" value="F:protein kinase activity"/>
    <property type="evidence" value="ECO:0007669"/>
    <property type="project" value="InterPro"/>
</dbReference>
<feature type="region of interest" description="Disordered" evidence="2">
    <location>
        <begin position="609"/>
        <end position="738"/>
    </location>
</feature>
<feature type="repeat" description="HEAT" evidence="1">
    <location>
        <begin position="523"/>
        <end position="561"/>
    </location>
</feature>
<dbReference type="AlphaFoldDB" id="A0AAW1XFU8"/>
<gene>
    <name evidence="4" type="ORF">M0R45_022861</name>
</gene>
<dbReference type="InterPro" id="IPR000719">
    <property type="entry name" value="Prot_kinase_dom"/>
</dbReference>
<dbReference type="SUPFAM" id="SSF56112">
    <property type="entry name" value="Protein kinase-like (PK-like)"/>
    <property type="match status" value="1"/>
</dbReference>
<dbReference type="InterPro" id="IPR011989">
    <property type="entry name" value="ARM-like"/>
</dbReference>
<dbReference type="InterPro" id="IPR051177">
    <property type="entry name" value="CIK-Related_Protein"/>
</dbReference>
<feature type="compositionally biased region" description="Basic and acidic residues" evidence="2">
    <location>
        <begin position="661"/>
        <end position="671"/>
    </location>
</feature>
<comment type="caution">
    <text evidence="4">The sequence shown here is derived from an EMBL/GenBank/DDBJ whole genome shotgun (WGS) entry which is preliminary data.</text>
</comment>
<dbReference type="SMART" id="SM00220">
    <property type="entry name" value="S_TKc"/>
    <property type="match status" value="1"/>
</dbReference>
<dbReference type="Gene3D" id="1.10.510.10">
    <property type="entry name" value="Transferase(Phosphotransferase) domain 1"/>
    <property type="match status" value="1"/>
</dbReference>
<dbReference type="EMBL" id="JBEDUW010000004">
    <property type="protein sequence ID" value="KAK9935776.1"/>
    <property type="molecule type" value="Genomic_DNA"/>
</dbReference>
<dbReference type="Proteomes" id="UP001457282">
    <property type="component" value="Unassembled WGS sequence"/>
</dbReference>
<dbReference type="PROSITE" id="PS50011">
    <property type="entry name" value="PROTEIN_KINASE_DOM"/>
    <property type="match status" value="1"/>
</dbReference>
<accession>A0AAW1XFU8</accession>
<dbReference type="Gene3D" id="1.25.10.10">
    <property type="entry name" value="Leucine-rich Repeat Variant"/>
    <property type="match status" value="1"/>
</dbReference>
<dbReference type="SUPFAM" id="SSF48371">
    <property type="entry name" value="ARM repeat"/>
    <property type="match status" value="1"/>
</dbReference>
<dbReference type="InterPro" id="IPR011009">
    <property type="entry name" value="Kinase-like_dom_sf"/>
</dbReference>
<evidence type="ECO:0000313" key="5">
    <source>
        <dbReference type="Proteomes" id="UP001457282"/>
    </source>
</evidence>
<evidence type="ECO:0000259" key="3">
    <source>
        <dbReference type="PROSITE" id="PS50011"/>
    </source>
</evidence>
<protein>
    <recommendedName>
        <fullName evidence="3">Protein kinase domain-containing protein</fullName>
    </recommendedName>
</protein>
<dbReference type="InterPro" id="IPR021133">
    <property type="entry name" value="HEAT_type_2"/>
</dbReference>
<dbReference type="Pfam" id="PF00069">
    <property type="entry name" value="Pkinase"/>
    <property type="match status" value="1"/>
</dbReference>
<dbReference type="PANTHER" id="PTHR12984">
    <property type="entry name" value="SCY1-RELATED S/T PROTEIN KINASE-LIKE"/>
    <property type="match status" value="1"/>
</dbReference>
<organism evidence="4 5">
    <name type="scientific">Rubus argutus</name>
    <name type="common">Southern blackberry</name>
    <dbReference type="NCBI Taxonomy" id="59490"/>
    <lineage>
        <taxon>Eukaryota</taxon>
        <taxon>Viridiplantae</taxon>
        <taxon>Streptophyta</taxon>
        <taxon>Embryophyta</taxon>
        <taxon>Tracheophyta</taxon>
        <taxon>Spermatophyta</taxon>
        <taxon>Magnoliopsida</taxon>
        <taxon>eudicotyledons</taxon>
        <taxon>Gunneridae</taxon>
        <taxon>Pentapetalae</taxon>
        <taxon>rosids</taxon>
        <taxon>fabids</taxon>
        <taxon>Rosales</taxon>
        <taxon>Rosaceae</taxon>
        <taxon>Rosoideae</taxon>
        <taxon>Rosoideae incertae sedis</taxon>
        <taxon>Rubus</taxon>
    </lineage>
</organism>
<name>A0AAW1XFU8_RUBAR</name>
<evidence type="ECO:0000256" key="1">
    <source>
        <dbReference type="PROSITE-ProRule" id="PRU00103"/>
    </source>
</evidence>
<feature type="compositionally biased region" description="Low complexity" evidence="2">
    <location>
        <begin position="609"/>
        <end position="620"/>
    </location>
</feature>
<keyword evidence="5" id="KW-1185">Reference proteome</keyword>
<evidence type="ECO:0000313" key="4">
    <source>
        <dbReference type="EMBL" id="KAK9935776.1"/>
    </source>
</evidence>
<dbReference type="PROSITE" id="PS50077">
    <property type="entry name" value="HEAT_REPEAT"/>
    <property type="match status" value="1"/>
</dbReference>
<feature type="domain" description="Protein kinase" evidence="3">
    <location>
        <begin position="3"/>
        <end position="284"/>
    </location>
</feature>